<dbReference type="STRING" id="1150368.SAMN02927921_00028"/>
<name>A0A1K1LPD8_9FLAO</name>
<proteinExistence type="predicted"/>
<dbReference type="AlphaFoldDB" id="A0A1K1LPD8"/>
<accession>A0A1K1LPD8</accession>
<gene>
    <name evidence="1" type="ORF">SAMN02927921_00028</name>
</gene>
<evidence type="ECO:0000313" key="2">
    <source>
        <dbReference type="Proteomes" id="UP000182248"/>
    </source>
</evidence>
<dbReference type="EMBL" id="FPJE01000001">
    <property type="protein sequence ID" value="SFW11510.1"/>
    <property type="molecule type" value="Genomic_DNA"/>
</dbReference>
<dbReference type="OrthoDB" id="1340039at2"/>
<keyword evidence="2" id="KW-1185">Reference proteome</keyword>
<reference evidence="1 2" key="1">
    <citation type="submission" date="2016-11" db="EMBL/GenBank/DDBJ databases">
        <authorList>
            <person name="Jaros S."/>
            <person name="Januszkiewicz K."/>
            <person name="Wedrychowicz H."/>
        </authorList>
    </citation>
    <scope>NUCLEOTIDE SEQUENCE [LARGE SCALE GENOMIC DNA]</scope>
    <source>
        <strain evidence="1 2">CGMCC 1.12145</strain>
    </source>
</reference>
<dbReference type="Proteomes" id="UP000182248">
    <property type="component" value="Unassembled WGS sequence"/>
</dbReference>
<sequence>MKLTVSGYSIKFIQTHPENTYHCKRYVYKFHSPRTQLHYIINADYHKYDFFAVKFYAKKDRRSEGKFSNVVNKGDVNNILVTCAKVIPILLKDFPYASFGFIGSRTIDVRAQKVESYRNNQRYRLYRYHIPQLIGNKTFMHKSFVDTSSYLLLNRNIGGDLKVHENNITEMIIETYPDLLNL</sequence>
<dbReference type="RefSeq" id="WP_072315277.1">
    <property type="nucleotide sequence ID" value="NZ_FPJE01000001.1"/>
</dbReference>
<organism evidence="1 2">
    <name type="scientific">Sinomicrobium oceani</name>
    <dbReference type="NCBI Taxonomy" id="1150368"/>
    <lineage>
        <taxon>Bacteria</taxon>
        <taxon>Pseudomonadati</taxon>
        <taxon>Bacteroidota</taxon>
        <taxon>Flavobacteriia</taxon>
        <taxon>Flavobacteriales</taxon>
        <taxon>Flavobacteriaceae</taxon>
        <taxon>Sinomicrobium</taxon>
    </lineage>
</organism>
<evidence type="ECO:0000313" key="1">
    <source>
        <dbReference type="EMBL" id="SFW11510.1"/>
    </source>
</evidence>
<protein>
    <submittedName>
        <fullName evidence="1">Uncharacterized protein</fullName>
    </submittedName>
</protein>